<keyword evidence="3 4" id="KW-0560">Oxidoreductase</keyword>
<dbReference type="PANTHER" id="PTHR11645:SF0">
    <property type="entry name" value="PYRROLINE-5-CARBOXYLATE REDUCTASE 3"/>
    <property type="match status" value="1"/>
</dbReference>
<comment type="subcellular location">
    <subcellularLocation>
        <location evidence="4">Cytoplasm</location>
    </subcellularLocation>
</comment>
<reference evidence="9" key="1">
    <citation type="journal article" date="2020" name="mSystems">
        <title>Genome- and Community-Level Interaction Insights into Carbon Utilization and Element Cycling Functions of Hydrothermarchaeota in Hydrothermal Sediment.</title>
        <authorList>
            <person name="Zhou Z."/>
            <person name="Liu Y."/>
            <person name="Xu W."/>
            <person name="Pan J."/>
            <person name="Luo Z.H."/>
            <person name="Li M."/>
        </authorList>
    </citation>
    <scope>NUCLEOTIDE SEQUENCE [LARGE SCALE GENOMIC DNA]</scope>
    <source>
        <strain evidence="9">HyVt-485</strain>
    </source>
</reference>
<comment type="function">
    <text evidence="4">Catalyzes the reduction of 1-pyrroline-5-carboxylate (PCA) to L-proline.</text>
</comment>
<keyword evidence="2 4" id="KW-0521">NADP</keyword>
<protein>
    <recommendedName>
        <fullName evidence="4 5">Pyrroline-5-carboxylate reductase</fullName>
        <shortName evidence="4">P5C reductase</shortName>
        <shortName evidence="4">P5CR</shortName>
        <ecNumber evidence="4 5">1.5.1.2</ecNumber>
    </recommendedName>
    <alternativeName>
        <fullName evidence="4">PCA reductase</fullName>
    </alternativeName>
</protein>
<gene>
    <name evidence="4" type="primary">proC</name>
    <name evidence="9" type="ORF">ENJ42_10120</name>
</gene>
<keyword evidence="4" id="KW-0028">Amino-acid biosynthesis</keyword>
<dbReference type="InterPro" id="IPR036291">
    <property type="entry name" value="NAD(P)-bd_dom_sf"/>
</dbReference>
<evidence type="ECO:0000256" key="5">
    <source>
        <dbReference type="NCBIfam" id="TIGR00112"/>
    </source>
</evidence>
<dbReference type="InterPro" id="IPR008927">
    <property type="entry name" value="6-PGluconate_DH-like_C_sf"/>
</dbReference>
<dbReference type="GO" id="GO:0055129">
    <property type="term" value="P:L-proline biosynthetic process"/>
    <property type="evidence" value="ECO:0007669"/>
    <property type="project" value="UniProtKB-UniRule"/>
</dbReference>
<evidence type="ECO:0000256" key="2">
    <source>
        <dbReference type="ARBA" id="ARBA00022857"/>
    </source>
</evidence>
<feature type="domain" description="Pyrroline-5-carboxylate reductase catalytic N-terminal" evidence="7">
    <location>
        <begin position="13"/>
        <end position="109"/>
    </location>
</feature>
<dbReference type="PIRSF" id="PIRSF000193">
    <property type="entry name" value="Pyrrol-5-carb_rd"/>
    <property type="match status" value="1"/>
</dbReference>
<dbReference type="AlphaFoldDB" id="A0A7C5R1P6"/>
<evidence type="ECO:0000259" key="7">
    <source>
        <dbReference type="Pfam" id="PF03807"/>
    </source>
</evidence>
<evidence type="ECO:0000256" key="3">
    <source>
        <dbReference type="ARBA" id="ARBA00023002"/>
    </source>
</evidence>
<dbReference type="FunFam" id="1.10.3730.10:FF:000001">
    <property type="entry name" value="Pyrroline-5-carboxylate reductase"/>
    <property type="match status" value="1"/>
</dbReference>
<dbReference type="EC" id="1.5.1.2" evidence="4 5"/>
<comment type="catalytic activity">
    <reaction evidence="4">
        <text>L-proline + NADP(+) = (S)-1-pyrroline-5-carboxylate + NADPH + 2 H(+)</text>
        <dbReference type="Rhea" id="RHEA:14109"/>
        <dbReference type="ChEBI" id="CHEBI:15378"/>
        <dbReference type="ChEBI" id="CHEBI:17388"/>
        <dbReference type="ChEBI" id="CHEBI:57783"/>
        <dbReference type="ChEBI" id="CHEBI:58349"/>
        <dbReference type="ChEBI" id="CHEBI:60039"/>
        <dbReference type="EC" id="1.5.1.2"/>
    </reaction>
</comment>
<comment type="catalytic activity">
    <reaction evidence="4">
        <text>L-proline + NAD(+) = (S)-1-pyrroline-5-carboxylate + NADH + 2 H(+)</text>
        <dbReference type="Rhea" id="RHEA:14105"/>
        <dbReference type="ChEBI" id="CHEBI:15378"/>
        <dbReference type="ChEBI" id="CHEBI:17388"/>
        <dbReference type="ChEBI" id="CHEBI:57540"/>
        <dbReference type="ChEBI" id="CHEBI:57945"/>
        <dbReference type="ChEBI" id="CHEBI:60039"/>
        <dbReference type="EC" id="1.5.1.2"/>
    </reaction>
</comment>
<evidence type="ECO:0000256" key="6">
    <source>
        <dbReference type="PIRSR" id="PIRSR000193-1"/>
    </source>
</evidence>
<dbReference type="SUPFAM" id="SSF51735">
    <property type="entry name" value="NAD(P)-binding Rossmann-fold domains"/>
    <property type="match status" value="1"/>
</dbReference>
<comment type="pathway">
    <text evidence="4">Amino-acid biosynthesis; L-proline biosynthesis; L-proline from L-glutamate 5-semialdehyde: step 1/1.</text>
</comment>
<feature type="binding site" evidence="6">
    <location>
        <begin position="14"/>
        <end position="19"/>
    </location>
    <ligand>
        <name>NADP(+)</name>
        <dbReference type="ChEBI" id="CHEBI:58349"/>
    </ligand>
</feature>
<dbReference type="HAMAP" id="MF_01925">
    <property type="entry name" value="P5C_reductase"/>
    <property type="match status" value="1"/>
</dbReference>
<dbReference type="NCBIfam" id="TIGR00112">
    <property type="entry name" value="proC"/>
    <property type="match status" value="1"/>
</dbReference>
<evidence type="ECO:0000256" key="4">
    <source>
        <dbReference type="HAMAP-Rule" id="MF_01925"/>
    </source>
</evidence>
<evidence type="ECO:0000259" key="8">
    <source>
        <dbReference type="Pfam" id="PF14748"/>
    </source>
</evidence>
<comment type="similarity">
    <text evidence="1 4">Belongs to the pyrroline-5-carboxylate reductase family.</text>
</comment>
<accession>A0A7C5R1P6</accession>
<feature type="binding site" evidence="6">
    <location>
        <begin position="80"/>
        <end position="83"/>
    </location>
    <ligand>
        <name>NADP(+)</name>
        <dbReference type="ChEBI" id="CHEBI:58349"/>
    </ligand>
</feature>
<keyword evidence="4" id="KW-0963">Cytoplasm</keyword>
<dbReference type="InterPro" id="IPR028939">
    <property type="entry name" value="P5C_Rdtase_cat_N"/>
</dbReference>
<dbReference type="GO" id="GO:0004735">
    <property type="term" value="F:pyrroline-5-carboxylate reductase activity"/>
    <property type="evidence" value="ECO:0007669"/>
    <property type="project" value="UniProtKB-UniRule"/>
</dbReference>
<name>A0A7C5R1P6_9PROT</name>
<dbReference type="SUPFAM" id="SSF48179">
    <property type="entry name" value="6-phosphogluconate dehydrogenase C-terminal domain-like"/>
    <property type="match status" value="1"/>
</dbReference>
<evidence type="ECO:0000256" key="1">
    <source>
        <dbReference type="ARBA" id="ARBA00005525"/>
    </source>
</evidence>
<dbReference type="Gene3D" id="3.40.50.720">
    <property type="entry name" value="NAD(P)-binding Rossmann-like Domain"/>
    <property type="match status" value="1"/>
</dbReference>
<dbReference type="GO" id="GO:0005737">
    <property type="term" value="C:cytoplasm"/>
    <property type="evidence" value="ECO:0007669"/>
    <property type="project" value="UniProtKB-SubCell"/>
</dbReference>
<keyword evidence="4" id="KW-0641">Proline biosynthesis</keyword>
<dbReference type="InterPro" id="IPR029036">
    <property type="entry name" value="P5CR_dimer"/>
</dbReference>
<dbReference type="Pfam" id="PF03807">
    <property type="entry name" value="F420_oxidored"/>
    <property type="match status" value="1"/>
</dbReference>
<organism evidence="9">
    <name type="scientific">Hellea balneolensis</name>
    <dbReference type="NCBI Taxonomy" id="287478"/>
    <lineage>
        <taxon>Bacteria</taxon>
        <taxon>Pseudomonadati</taxon>
        <taxon>Pseudomonadota</taxon>
        <taxon>Alphaproteobacteria</taxon>
        <taxon>Maricaulales</taxon>
        <taxon>Robiginitomaculaceae</taxon>
        <taxon>Hellea</taxon>
    </lineage>
</organism>
<dbReference type="UniPathway" id="UPA00098">
    <property type="reaction ID" value="UER00361"/>
</dbReference>
<dbReference type="Gene3D" id="1.10.3730.10">
    <property type="entry name" value="ProC C-terminal domain-like"/>
    <property type="match status" value="1"/>
</dbReference>
<dbReference type="EMBL" id="DRMJ01000534">
    <property type="protein sequence ID" value="HHL43964.1"/>
    <property type="molecule type" value="Genomic_DNA"/>
</dbReference>
<feature type="domain" description="Pyrroline-5-carboxylate reductase dimerisation" evidence="8">
    <location>
        <begin position="172"/>
        <end position="277"/>
    </location>
</feature>
<dbReference type="Proteomes" id="UP000885830">
    <property type="component" value="Unassembled WGS sequence"/>
</dbReference>
<sequence>MSRGKLSSTTHVLIGAGKMGGALLDGWLAETGETALSPGEILVIDPSPGEAAKKALGHGVKFSSNLTKGAASGTKLCLLAVKPQSFDAVHQDLVEALPKDALIVSIMAGINLHTLGEVFAPRPVIRAMPNTPAAIGKGITAFVCSETVNAAQKSMARARLEAGGKVVELTEERQIDMVTALSGSGPAYVFHLTETMAAAGVNLGLPEELARLLARETVIGSGAMLEQTDAHASDLRKAVTSPRGTTEAALEVLMGHPGLSDLMRAAISAAFHRSRELGEN</sequence>
<comment type="caution">
    <text evidence="9">The sequence shown here is derived from an EMBL/GenBank/DDBJ whole genome shotgun (WGS) entry which is preliminary data.</text>
</comment>
<dbReference type="InterPro" id="IPR000304">
    <property type="entry name" value="Pyrroline-COOH_reductase"/>
</dbReference>
<evidence type="ECO:0000313" key="9">
    <source>
        <dbReference type="EMBL" id="HHL43964.1"/>
    </source>
</evidence>
<dbReference type="Pfam" id="PF14748">
    <property type="entry name" value="P5CR_dimer"/>
    <property type="match status" value="1"/>
</dbReference>
<proteinExistence type="inferred from homology"/>
<dbReference type="PANTHER" id="PTHR11645">
    <property type="entry name" value="PYRROLINE-5-CARBOXYLATE REDUCTASE"/>
    <property type="match status" value="1"/>
</dbReference>